<name>A0A5B8LT24_9HYPH</name>
<dbReference type="OrthoDB" id="21342at2"/>
<protein>
    <recommendedName>
        <fullName evidence="3">Class I SAM-dependent methyltransferase</fullName>
    </recommendedName>
</protein>
<organism evidence="1 2">
    <name type="scientific">Devosia ginsengisoli</name>
    <dbReference type="NCBI Taxonomy" id="400770"/>
    <lineage>
        <taxon>Bacteria</taxon>
        <taxon>Pseudomonadati</taxon>
        <taxon>Pseudomonadota</taxon>
        <taxon>Alphaproteobacteria</taxon>
        <taxon>Hyphomicrobiales</taxon>
        <taxon>Devosiaceae</taxon>
        <taxon>Devosia</taxon>
    </lineage>
</organism>
<dbReference type="Gene3D" id="3.40.50.150">
    <property type="entry name" value="Vaccinia Virus protein VP39"/>
    <property type="match status" value="1"/>
</dbReference>
<proteinExistence type="predicted"/>
<dbReference type="CDD" id="cd02440">
    <property type="entry name" value="AdoMet_MTases"/>
    <property type="match status" value="1"/>
</dbReference>
<evidence type="ECO:0000313" key="1">
    <source>
        <dbReference type="EMBL" id="QDZ10981.1"/>
    </source>
</evidence>
<dbReference type="SUPFAM" id="SSF53335">
    <property type="entry name" value="S-adenosyl-L-methionine-dependent methyltransferases"/>
    <property type="match status" value="1"/>
</dbReference>
<accession>A0A5B8LT24</accession>
<dbReference type="InterPro" id="IPR029063">
    <property type="entry name" value="SAM-dependent_MTases_sf"/>
</dbReference>
<dbReference type="KEGG" id="dea:FPZ08_09590"/>
<dbReference type="AlphaFoldDB" id="A0A5B8LT24"/>
<reference evidence="1 2" key="1">
    <citation type="submission" date="2019-07" db="EMBL/GenBank/DDBJ databases">
        <title>Full genome sequence of Devosia sp. Gsoil 520.</title>
        <authorList>
            <person name="Im W.-T."/>
        </authorList>
    </citation>
    <scope>NUCLEOTIDE SEQUENCE [LARGE SCALE GENOMIC DNA]</scope>
    <source>
        <strain evidence="1 2">Gsoil 520</strain>
    </source>
</reference>
<dbReference type="Pfam" id="PF13489">
    <property type="entry name" value="Methyltransf_23"/>
    <property type="match status" value="1"/>
</dbReference>
<keyword evidence="2" id="KW-1185">Reference proteome</keyword>
<dbReference type="Proteomes" id="UP000315364">
    <property type="component" value="Chromosome"/>
</dbReference>
<gene>
    <name evidence="1" type="ORF">FPZ08_09590</name>
</gene>
<evidence type="ECO:0000313" key="2">
    <source>
        <dbReference type="Proteomes" id="UP000315364"/>
    </source>
</evidence>
<sequence length="246" mass="27766">MSDMDTRQQKYEELLFAHLADREAGEVRFFVNERRFDIMRQAFADQLAGKSVLNIASGPFAMEFYLSPDCARIDSIDIDACLAPLHARLIEEELIAPSSFAVCDVMAFEPERQYDVIVVNDMFYTKHVDFYAVMEKYAPFLKPGGQLYFDILDRRAGPLWSLFNKDSRYRRYDMADVHATLQQHGFAVEASLPSLGIKGGMDRAIRSLLWHTAGVANNIIFLCRKGGAALAFAGAMLLGEPLLQAY</sequence>
<dbReference type="EMBL" id="CP042304">
    <property type="protein sequence ID" value="QDZ10981.1"/>
    <property type="molecule type" value="Genomic_DNA"/>
</dbReference>
<evidence type="ECO:0008006" key="3">
    <source>
        <dbReference type="Google" id="ProtNLM"/>
    </source>
</evidence>